<dbReference type="GO" id="GO:0005737">
    <property type="term" value="C:cytoplasm"/>
    <property type="evidence" value="ECO:0007669"/>
    <property type="project" value="TreeGrafter"/>
</dbReference>
<evidence type="ECO:0000259" key="6">
    <source>
        <dbReference type="SMART" id="SM00478"/>
    </source>
</evidence>
<keyword evidence="5" id="KW-0234">DNA repair</keyword>
<dbReference type="Gene3D" id="1.10.340.30">
    <property type="entry name" value="Hypothetical protein, domain 2"/>
    <property type="match status" value="1"/>
</dbReference>
<accession>A0AAW6UBW5</accession>
<keyword evidence="8" id="KW-1185">Reference proteome</keyword>
<evidence type="ECO:0000256" key="3">
    <source>
        <dbReference type="ARBA" id="ARBA00012000"/>
    </source>
</evidence>
<dbReference type="Pfam" id="PF00730">
    <property type="entry name" value="HhH-GPD"/>
    <property type="match status" value="1"/>
</dbReference>
<dbReference type="CDD" id="cd00056">
    <property type="entry name" value="ENDO3c"/>
    <property type="match status" value="1"/>
</dbReference>
<dbReference type="GO" id="GO:0008725">
    <property type="term" value="F:DNA-3-methyladenine glycosylase activity"/>
    <property type="evidence" value="ECO:0007669"/>
    <property type="project" value="TreeGrafter"/>
</dbReference>
<evidence type="ECO:0000256" key="1">
    <source>
        <dbReference type="ARBA" id="ARBA00000086"/>
    </source>
</evidence>
<proteinExistence type="inferred from homology"/>
<dbReference type="Gene3D" id="1.10.1670.40">
    <property type="match status" value="1"/>
</dbReference>
<dbReference type="GO" id="GO:0032993">
    <property type="term" value="C:protein-DNA complex"/>
    <property type="evidence" value="ECO:0007669"/>
    <property type="project" value="TreeGrafter"/>
</dbReference>
<organism evidence="7 8">
    <name type="scientific">Peloplasma aerotolerans</name>
    <dbReference type="NCBI Taxonomy" id="3044389"/>
    <lineage>
        <taxon>Bacteria</taxon>
        <taxon>Bacillati</taxon>
        <taxon>Mycoplasmatota</taxon>
        <taxon>Mollicutes</taxon>
        <taxon>Acholeplasmatales</taxon>
        <taxon>Acholeplasmataceae</taxon>
        <taxon>Peloplasma</taxon>
    </lineage>
</organism>
<evidence type="ECO:0000256" key="4">
    <source>
        <dbReference type="ARBA" id="ARBA00022763"/>
    </source>
</evidence>
<name>A0AAW6UBW5_9MOLU</name>
<dbReference type="InterPro" id="IPR051912">
    <property type="entry name" value="Alkylbase_DNA_Glycosylase/TA"/>
</dbReference>
<protein>
    <recommendedName>
        <fullName evidence="3">DNA-3-methyladenine glycosylase II</fullName>
        <ecNumber evidence="3">3.2.2.21</ecNumber>
    </recommendedName>
</protein>
<dbReference type="InterPro" id="IPR003265">
    <property type="entry name" value="HhH-GPD_domain"/>
</dbReference>
<dbReference type="FunFam" id="1.10.340.30:FF:000004">
    <property type="entry name" value="DNA-3-methyladenine glycosylase II"/>
    <property type="match status" value="1"/>
</dbReference>
<dbReference type="PANTHER" id="PTHR43003">
    <property type="entry name" value="DNA-3-METHYLADENINE GLYCOSYLASE"/>
    <property type="match status" value="1"/>
</dbReference>
<evidence type="ECO:0000256" key="5">
    <source>
        <dbReference type="ARBA" id="ARBA00023204"/>
    </source>
</evidence>
<dbReference type="GO" id="GO:0006307">
    <property type="term" value="P:DNA alkylation repair"/>
    <property type="evidence" value="ECO:0007669"/>
    <property type="project" value="TreeGrafter"/>
</dbReference>
<sequence>MKQIKYSHQSKETSYLIEKDPTLKSLFERKKEIIVTIDDDYFVSLVGTIISQQLSSKVASVINKRVLDYFENDMTTQKIIDTPDEVLRPLGLSFPKIKYLKSLAECITNHTVDLSNLENLSNEEVIEMLTKIKGIGVWSAQMFLIFSLGREDVFSVLDLGLRNAVKTLYENPDLTNQEIEIISEKWIPYRSIVSHYLWHAWDNES</sequence>
<dbReference type="GO" id="GO:0006285">
    <property type="term" value="P:base-excision repair, AP site formation"/>
    <property type="evidence" value="ECO:0007669"/>
    <property type="project" value="TreeGrafter"/>
</dbReference>
<dbReference type="Proteomes" id="UP001431532">
    <property type="component" value="Unassembled WGS sequence"/>
</dbReference>
<dbReference type="PANTHER" id="PTHR43003:SF5">
    <property type="entry name" value="DNA-3-METHYLADENINE GLYCOSYLASE"/>
    <property type="match status" value="1"/>
</dbReference>
<dbReference type="RefSeq" id="WP_282839413.1">
    <property type="nucleotide sequence ID" value="NZ_JASCXW010000015.1"/>
</dbReference>
<dbReference type="SUPFAM" id="SSF48150">
    <property type="entry name" value="DNA-glycosylase"/>
    <property type="match status" value="1"/>
</dbReference>
<dbReference type="GO" id="GO:0043916">
    <property type="term" value="F:DNA-7-methylguanine glycosylase activity"/>
    <property type="evidence" value="ECO:0007669"/>
    <property type="project" value="TreeGrafter"/>
</dbReference>
<comment type="caution">
    <text evidence="7">The sequence shown here is derived from an EMBL/GenBank/DDBJ whole genome shotgun (WGS) entry which is preliminary data.</text>
</comment>
<evidence type="ECO:0000313" key="7">
    <source>
        <dbReference type="EMBL" id="MDI6452986.1"/>
    </source>
</evidence>
<keyword evidence="4" id="KW-0227">DNA damage</keyword>
<dbReference type="EC" id="3.2.2.21" evidence="3"/>
<dbReference type="EMBL" id="JASCXW010000015">
    <property type="protein sequence ID" value="MDI6452986.1"/>
    <property type="molecule type" value="Genomic_DNA"/>
</dbReference>
<reference evidence="7" key="1">
    <citation type="submission" date="2023-05" db="EMBL/GenBank/DDBJ databases">
        <title>Mariniplasma microaerophilum sp. nov., a novel anaerobic mollicute isolated from terrestrial mud volcano, Taman Peninsula, Russia.</title>
        <authorList>
            <person name="Khomyakova M.A."/>
            <person name="Merkel A.Y."/>
            <person name="Slobodkin A.I."/>
        </authorList>
    </citation>
    <scope>NUCLEOTIDE SEQUENCE</scope>
    <source>
        <strain evidence="7">M4Ah</strain>
    </source>
</reference>
<feature type="domain" description="HhH-GPD" evidence="6">
    <location>
        <begin position="50"/>
        <end position="202"/>
    </location>
</feature>
<dbReference type="GO" id="GO:0032131">
    <property type="term" value="F:alkylated DNA binding"/>
    <property type="evidence" value="ECO:0007669"/>
    <property type="project" value="TreeGrafter"/>
</dbReference>
<dbReference type="InterPro" id="IPR011257">
    <property type="entry name" value="DNA_glycosylase"/>
</dbReference>
<dbReference type="AlphaFoldDB" id="A0AAW6UBW5"/>
<comment type="catalytic activity">
    <reaction evidence="1">
        <text>Hydrolysis of alkylated DNA, releasing 3-methyladenine, 3-methylguanine, 7-methylguanine and 7-methyladenine.</text>
        <dbReference type="EC" id="3.2.2.21"/>
    </reaction>
</comment>
<comment type="similarity">
    <text evidence="2">Belongs to the alkylbase DNA glycosidase AlkA family.</text>
</comment>
<dbReference type="SMART" id="SM00478">
    <property type="entry name" value="ENDO3c"/>
    <property type="match status" value="1"/>
</dbReference>
<evidence type="ECO:0000313" key="8">
    <source>
        <dbReference type="Proteomes" id="UP001431532"/>
    </source>
</evidence>
<evidence type="ECO:0000256" key="2">
    <source>
        <dbReference type="ARBA" id="ARBA00010817"/>
    </source>
</evidence>
<gene>
    <name evidence="7" type="ORF">QJ521_05385</name>
</gene>